<dbReference type="Proteomes" id="UP000439903">
    <property type="component" value="Unassembled WGS sequence"/>
</dbReference>
<dbReference type="OrthoDB" id="2398824at2759"/>
<dbReference type="InterPro" id="IPR035965">
    <property type="entry name" value="PAS-like_dom_sf"/>
</dbReference>
<gene>
    <name evidence="1" type="ORF">F8M41_005290</name>
</gene>
<dbReference type="EMBL" id="WTPW01000016">
    <property type="protein sequence ID" value="KAF0559598.1"/>
    <property type="molecule type" value="Genomic_DNA"/>
</dbReference>
<accession>A0A8H4B4J2</accession>
<dbReference type="AlphaFoldDB" id="A0A8H4B4J2"/>
<dbReference type="GO" id="GO:0016301">
    <property type="term" value="F:kinase activity"/>
    <property type="evidence" value="ECO:0007669"/>
    <property type="project" value="UniProtKB-KW"/>
</dbReference>
<comment type="caution">
    <text evidence="1">The sequence shown here is derived from an EMBL/GenBank/DDBJ whole genome shotgun (WGS) entry which is preliminary data.</text>
</comment>
<evidence type="ECO:0000313" key="2">
    <source>
        <dbReference type="Proteomes" id="UP000439903"/>
    </source>
</evidence>
<dbReference type="SUPFAM" id="SSF55785">
    <property type="entry name" value="PYP-like sensor domain (PAS domain)"/>
    <property type="match status" value="1"/>
</dbReference>
<organism evidence="1 2">
    <name type="scientific">Gigaspora margarita</name>
    <dbReference type="NCBI Taxonomy" id="4874"/>
    <lineage>
        <taxon>Eukaryota</taxon>
        <taxon>Fungi</taxon>
        <taxon>Fungi incertae sedis</taxon>
        <taxon>Mucoromycota</taxon>
        <taxon>Glomeromycotina</taxon>
        <taxon>Glomeromycetes</taxon>
        <taxon>Diversisporales</taxon>
        <taxon>Gigasporaceae</taxon>
        <taxon>Gigaspora</taxon>
    </lineage>
</organism>
<keyword evidence="1" id="KW-0418">Kinase</keyword>
<protein>
    <submittedName>
        <fullName evidence="1">Protein-histidine kinase</fullName>
    </submittedName>
</protein>
<keyword evidence="1" id="KW-0808">Transferase</keyword>
<evidence type="ECO:0000313" key="1">
    <source>
        <dbReference type="EMBL" id="KAF0559598.1"/>
    </source>
</evidence>
<reference evidence="1 2" key="1">
    <citation type="journal article" date="2019" name="Environ. Microbiol.">
        <title>At the nexus of three kingdoms: the genome of the mycorrhizal fungus Gigaspora margarita provides insights into plant, endobacterial and fungal interactions.</title>
        <authorList>
            <person name="Venice F."/>
            <person name="Ghignone S."/>
            <person name="Salvioli di Fossalunga A."/>
            <person name="Amselem J."/>
            <person name="Novero M."/>
            <person name="Xianan X."/>
            <person name="Sedzielewska Toro K."/>
            <person name="Morin E."/>
            <person name="Lipzen A."/>
            <person name="Grigoriev I.V."/>
            <person name="Henrissat B."/>
            <person name="Martin F.M."/>
            <person name="Bonfante P."/>
        </authorList>
    </citation>
    <scope>NUCLEOTIDE SEQUENCE [LARGE SCALE GENOMIC DNA]</scope>
    <source>
        <strain evidence="1 2">BEG34</strain>
    </source>
</reference>
<sequence>MSSPKNDKKTFINTVYNYDWSSTSLGPMDSWDPAFKNAVTLCLQTAFPAVIYAGRGWVQIYNEAYESVLMTKQYAIGKPFKEVWPEIYEQSAALFESVTTTGKGLFREDELYLLERDGYIEEAYFNYTCSPIFISDGSACGTFCLVQETTPKVLNARRLKILGEFGRRIPEVESLENACHIITKILGDNNTDIPYAMIYLVNHKLNTTSESLIARLITTTFDYDNESGWLFPDNLPEIPEIIDLTKDIDKNYNTLMELKREAATYSFLKCDSWPINLLIKDGDHIKVLLDDGSQAVLLLTKISLCEDHVLSAILICGINPRRTLDEKYMEFLKLITNQMNRCLLRASSIEEEKKRSKLLAELNRQKVLFFQGISHELKSIDL</sequence>
<keyword evidence="2" id="KW-1185">Reference proteome</keyword>
<name>A0A8H4B4J2_GIGMA</name>
<dbReference type="Gene3D" id="3.30.450.20">
    <property type="entry name" value="PAS domain"/>
    <property type="match status" value="1"/>
</dbReference>
<proteinExistence type="predicted"/>